<evidence type="ECO:0000313" key="3">
    <source>
        <dbReference type="Proteomes" id="UP000766336"/>
    </source>
</evidence>
<reference evidence="2 3" key="1">
    <citation type="submission" date="2021-05" db="EMBL/GenBank/DDBJ databases">
        <title>Roseococcus sp. XZZS9, whole genome shotgun sequencing project.</title>
        <authorList>
            <person name="Zhao G."/>
            <person name="Shen L."/>
        </authorList>
    </citation>
    <scope>NUCLEOTIDE SEQUENCE [LARGE SCALE GENOMIC DNA]</scope>
    <source>
        <strain evidence="2 3">XZZS9</strain>
    </source>
</reference>
<feature type="signal peptide" evidence="1">
    <location>
        <begin position="1"/>
        <end position="16"/>
    </location>
</feature>
<keyword evidence="3" id="KW-1185">Reference proteome</keyword>
<protein>
    <recommendedName>
        <fullName evidence="4">DUF1795 domain-containing protein</fullName>
    </recommendedName>
</protein>
<keyword evidence="1" id="KW-0732">Signal</keyword>
<proteinExistence type="predicted"/>
<dbReference type="PROSITE" id="PS51257">
    <property type="entry name" value="PROKAR_LIPOPROTEIN"/>
    <property type="match status" value="1"/>
</dbReference>
<accession>A0ABS5Q9F4</accession>
<name>A0ABS5Q9F4_9PROT</name>
<dbReference type="EMBL" id="JAHCDA010000001">
    <property type="protein sequence ID" value="MBS7809587.1"/>
    <property type="molecule type" value="Genomic_DNA"/>
</dbReference>
<evidence type="ECO:0000313" key="2">
    <source>
        <dbReference type="EMBL" id="MBS7809587.1"/>
    </source>
</evidence>
<gene>
    <name evidence="2" type="ORF">KHU32_01470</name>
</gene>
<dbReference type="RefSeq" id="WP_213668276.1">
    <property type="nucleotide sequence ID" value="NZ_JAHCDA010000001.1"/>
</dbReference>
<sequence>MRGLALLAALGLGACAMDGATPEGGASAPAPVPVVSAPEALAQRLPSQAAGFQRGATVPTSQPLPGVEVAYATPSRTAAGFVQVLRAPSQVTDGIGSPAVEAEYQRSIADAARGAGPHRRLQVVREANRPEGGALFRCADLEGTYGRQPVQSTICVGAAGGQLLRLRVSMPRRDPAPADARGFLNEIVAALRTAP</sequence>
<evidence type="ECO:0000256" key="1">
    <source>
        <dbReference type="SAM" id="SignalP"/>
    </source>
</evidence>
<feature type="chain" id="PRO_5046544191" description="DUF1795 domain-containing protein" evidence="1">
    <location>
        <begin position="17"/>
        <end position="195"/>
    </location>
</feature>
<evidence type="ECO:0008006" key="4">
    <source>
        <dbReference type="Google" id="ProtNLM"/>
    </source>
</evidence>
<comment type="caution">
    <text evidence="2">The sequence shown here is derived from an EMBL/GenBank/DDBJ whole genome shotgun (WGS) entry which is preliminary data.</text>
</comment>
<organism evidence="2 3">
    <name type="scientific">Roseococcus pinisoli</name>
    <dbReference type="NCBI Taxonomy" id="2835040"/>
    <lineage>
        <taxon>Bacteria</taxon>
        <taxon>Pseudomonadati</taxon>
        <taxon>Pseudomonadota</taxon>
        <taxon>Alphaproteobacteria</taxon>
        <taxon>Acetobacterales</taxon>
        <taxon>Roseomonadaceae</taxon>
        <taxon>Roseococcus</taxon>
    </lineage>
</organism>
<dbReference type="Proteomes" id="UP000766336">
    <property type="component" value="Unassembled WGS sequence"/>
</dbReference>